<organism evidence="1 2">
    <name type="scientific">Trichocladium antarcticum</name>
    <dbReference type="NCBI Taxonomy" id="1450529"/>
    <lineage>
        <taxon>Eukaryota</taxon>
        <taxon>Fungi</taxon>
        <taxon>Dikarya</taxon>
        <taxon>Ascomycota</taxon>
        <taxon>Pezizomycotina</taxon>
        <taxon>Sordariomycetes</taxon>
        <taxon>Sordariomycetidae</taxon>
        <taxon>Sordariales</taxon>
        <taxon>Chaetomiaceae</taxon>
        <taxon>Trichocladium</taxon>
    </lineage>
</organism>
<dbReference type="InterPro" id="IPR008922">
    <property type="entry name" value="Di-copper_centre_dom_sf"/>
</dbReference>
<reference evidence="1" key="1">
    <citation type="journal article" date="2023" name="Mol. Phylogenet. Evol.">
        <title>Genome-scale phylogeny and comparative genomics of the fungal order Sordariales.</title>
        <authorList>
            <person name="Hensen N."/>
            <person name="Bonometti L."/>
            <person name="Westerberg I."/>
            <person name="Brannstrom I.O."/>
            <person name="Guillou S."/>
            <person name="Cros-Aarteil S."/>
            <person name="Calhoun S."/>
            <person name="Haridas S."/>
            <person name="Kuo A."/>
            <person name="Mondo S."/>
            <person name="Pangilinan J."/>
            <person name="Riley R."/>
            <person name="LaButti K."/>
            <person name="Andreopoulos B."/>
            <person name="Lipzen A."/>
            <person name="Chen C."/>
            <person name="Yan M."/>
            <person name="Daum C."/>
            <person name="Ng V."/>
            <person name="Clum A."/>
            <person name="Steindorff A."/>
            <person name="Ohm R.A."/>
            <person name="Martin F."/>
            <person name="Silar P."/>
            <person name="Natvig D.O."/>
            <person name="Lalanne C."/>
            <person name="Gautier V."/>
            <person name="Ament-Velasquez S.L."/>
            <person name="Kruys A."/>
            <person name="Hutchinson M.I."/>
            <person name="Powell A.J."/>
            <person name="Barry K."/>
            <person name="Miller A.N."/>
            <person name="Grigoriev I.V."/>
            <person name="Debuchy R."/>
            <person name="Gladieux P."/>
            <person name="Hiltunen Thoren M."/>
            <person name="Johannesson H."/>
        </authorList>
    </citation>
    <scope>NUCLEOTIDE SEQUENCE</scope>
    <source>
        <strain evidence="1">CBS 123565</strain>
    </source>
</reference>
<evidence type="ECO:0000313" key="2">
    <source>
        <dbReference type="Proteomes" id="UP001304895"/>
    </source>
</evidence>
<evidence type="ECO:0000313" key="1">
    <source>
        <dbReference type="EMBL" id="KAK4132782.1"/>
    </source>
</evidence>
<name>A0AAN6UGV6_9PEZI</name>
<dbReference type="Proteomes" id="UP001304895">
    <property type="component" value="Unassembled WGS sequence"/>
</dbReference>
<dbReference type="AlphaFoldDB" id="A0AAN6UGV6"/>
<dbReference type="EMBL" id="MU853415">
    <property type="protein sequence ID" value="KAK4132782.1"/>
    <property type="molecule type" value="Genomic_DNA"/>
</dbReference>
<comment type="caution">
    <text evidence="1">The sequence shown here is derived from an EMBL/GenBank/DDBJ whole genome shotgun (WGS) entry which is preliminary data.</text>
</comment>
<dbReference type="Gene3D" id="1.10.1280.10">
    <property type="entry name" value="Di-copper center containing domain from catechol oxidase"/>
    <property type="match status" value="1"/>
</dbReference>
<reference evidence="1" key="2">
    <citation type="submission" date="2023-05" db="EMBL/GenBank/DDBJ databases">
        <authorList>
            <consortium name="Lawrence Berkeley National Laboratory"/>
            <person name="Steindorff A."/>
            <person name="Hensen N."/>
            <person name="Bonometti L."/>
            <person name="Westerberg I."/>
            <person name="Brannstrom I.O."/>
            <person name="Guillou S."/>
            <person name="Cros-Aarteil S."/>
            <person name="Calhoun S."/>
            <person name="Haridas S."/>
            <person name="Kuo A."/>
            <person name="Mondo S."/>
            <person name="Pangilinan J."/>
            <person name="Riley R."/>
            <person name="Labutti K."/>
            <person name="Andreopoulos B."/>
            <person name="Lipzen A."/>
            <person name="Chen C."/>
            <person name="Yanf M."/>
            <person name="Daum C."/>
            <person name="Ng V."/>
            <person name="Clum A."/>
            <person name="Ohm R."/>
            <person name="Martin F."/>
            <person name="Silar P."/>
            <person name="Natvig D."/>
            <person name="Lalanne C."/>
            <person name="Gautier V."/>
            <person name="Ament-Velasquez S.L."/>
            <person name="Kruys A."/>
            <person name="Hutchinson M.I."/>
            <person name="Powell A.J."/>
            <person name="Barry K."/>
            <person name="Miller A.N."/>
            <person name="Grigoriev I.V."/>
            <person name="Debuchy R."/>
            <person name="Gladieux P."/>
            <person name="Thoren M.H."/>
            <person name="Johannesson H."/>
        </authorList>
    </citation>
    <scope>NUCLEOTIDE SEQUENCE</scope>
    <source>
        <strain evidence="1">CBS 123565</strain>
    </source>
</reference>
<keyword evidence="2" id="KW-1185">Reference proteome</keyword>
<protein>
    <submittedName>
        <fullName evidence="1">Uncharacterized protein</fullName>
    </submittedName>
</protein>
<accession>A0AAN6UGV6</accession>
<sequence>MVSYYQAAGIHGMPYKPWDGVGGTTNWQNTRAFIVGIPGLTGIQQSLCSAV</sequence>
<gene>
    <name evidence="1" type="ORF">BT67DRAFT_443474</name>
</gene>
<proteinExistence type="predicted"/>